<keyword evidence="3" id="KW-1185">Reference proteome</keyword>
<keyword evidence="1" id="KW-0812">Transmembrane</keyword>
<keyword evidence="1" id="KW-0472">Membrane</keyword>
<dbReference type="Proteomes" id="UP000317369">
    <property type="component" value="Chromosome"/>
</dbReference>
<proteinExistence type="predicted"/>
<evidence type="ECO:0000256" key="1">
    <source>
        <dbReference type="SAM" id="Phobius"/>
    </source>
</evidence>
<organism evidence="2 3">
    <name type="scientific">Poriferisphaera corsica</name>
    <dbReference type="NCBI Taxonomy" id="2528020"/>
    <lineage>
        <taxon>Bacteria</taxon>
        <taxon>Pseudomonadati</taxon>
        <taxon>Planctomycetota</taxon>
        <taxon>Phycisphaerae</taxon>
        <taxon>Phycisphaerales</taxon>
        <taxon>Phycisphaeraceae</taxon>
        <taxon>Poriferisphaera</taxon>
    </lineage>
</organism>
<evidence type="ECO:0000313" key="3">
    <source>
        <dbReference type="Proteomes" id="UP000317369"/>
    </source>
</evidence>
<protein>
    <submittedName>
        <fullName evidence="2">Uncharacterized protein</fullName>
    </submittedName>
</protein>
<name>A0A517YVJ5_9BACT</name>
<reference evidence="2 3" key="1">
    <citation type="submission" date="2019-02" db="EMBL/GenBank/DDBJ databases">
        <title>Deep-cultivation of Planctomycetes and their phenomic and genomic characterization uncovers novel biology.</title>
        <authorList>
            <person name="Wiegand S."/>
            <person name="Jogler M."/>
            <person name="Boedeker C."/>
            <person name="Pinto D."/>
            <person name="Vollmers J."/>
            <person name="Rivas-Marin E."/>
            <person name="Kohn T."/>
            <person name="Peeters S.H."/>
            <person name="Heuer A."/>
            <person name="Rast P."/>
            <person name="Oberbeckmann S."/>
            <person name="Bunk B."/>
            <person name="Jeske O."/>
            <person name="Meyerdierks A."/>
            <person name="Storesund J.E."/>
            <person name="Kallscheuer N."/>
            <person name="Luecker S."/>
            <person name="Lage O.M."/>
            <person name="Pohl T."/>
            <person name="Merkel B.J."/>
            <person name="Hornburger P."/>
            <person name="Mueller R.-W."/>
            <person name="Bruemmer F."/>
            <person name="Labrenz M."/>
            <person name="Spormann A.M."/>
            <person name="Op den Camp H."/>
            <person name="Overmann J."/>
            <person name="Amann R."/>
            <person name="Jetten M.S.M."/>
            <person name="Mascher T."/>
            <person name="Medema M.H."/>
            <person name="Devos D.P."/>
            <person name="Kaster A.-K."/>
            <person name="Ovreas L."/>
            <person name="Rohde M."/>
            <person name="Galperin M.Y."/>
            <person name="Jogler C."/>
        </authorList>
    </citation>
    <scope>NUCLEOTIDE SEQUENCE [LARGE SCALE GENOMIC DNA]</scope>
    <source>
        <strain evidence="2 3">KS4</strain>
    </source>
</reference>
<gene>
    <name evidence="2" type="ORF">KS4_23130</name>
</gene>
<keyword evidence="1" id="KW-1133">Transmembrane helix</keyword>
<sequence length="75" mass="7785">MSAWTKRNNKIKPASFARKAKPAIGSSGGGSLFARLGKGLEVAYYWGVLVAVGGLAFLLAILAALVGAGYRGCER</sequence>
<dbReference type="RefSeq" id="WP_145077936.1">
    <property type="nucleotide sequence ID" value="NZ_CP036425.1"/>
</dbReference>
<dbReference type="EMBL" id="CP036425">
    <property type="protein sequence ID" value="QDU34247.1"/>
    <property type="molecule type" value="Genomic_DNA"/>
</dbReference>
<feature type="transmembrane region" description="Helical" evidence="1">
    <location>
        <begin position="43"/>
        <end position="70"/>
    </location>
</feature>
<accession>A0A517YVJ5</accession>
<dbReference type="KEGG" id="pcor:KS4_23130"/>
<evidence type="ECO:0000313" key="2">
    <source>
        <dbReference type="EMBL" id="QDU34247.1"/>
    </source>
</evidence>
<dbReference type="AlphaFoldDB" id="A0A517YVJ5"/>